<dbReference type="AlphaFoldDB" id="E3LGG6"/>
<keyword evidence="11" id="KW-1185">Reference proteome</keyword>
<evidence type="ECO:0000256" key="2">
    <source>
        <dbReference type="ARBA" id="ARBA00006364"/>
    </source>
</evidence>
<evidence type="ECO:0000313" key="10">
    <source>
        <dbReference type="EMBL" id="EFO86168.1"/>
    </source>
</evidence>
<dbReference type="STRING" id="31234.E3LGG6"/>
<organism evidence="11">
    <name type="scientific">Caenorhabditis remanei</name>
    <name type="common">Caenorhabditis vulgaris</name>
    <dbReference type="NCBI Taxonomy" id="31234"/>
    <lineage>
        <taxon>Eukaryota</taxon>
        <taxon>Metazoa</taxon>
        <taxon>Ecdysozoa</taxon>
        <taxon>Nematoda</taxon>
        <taxon>Chromadorea</taxon>
        <taxon>Rhabditida</taxon>
        <taxon>Rhabditina</taxon>
        <taxon>Rhabditomorpha</taxon>
        <taxon>Rhabditoidea</taxon>
        <taxon>Rhabditidae</taxon>
        <taxon>Peloderinae</taxon>
        <taxon>Caenorhabditis</taxon>
    </lineage>
</organism>
<accession>E3LGG6</accession>
<feature type="region of interest" description="Disordered" evidence="8">
    <location>
        <begin position="461"/>
        <end position="522"/>
    </location>
</feature>
<evidence type="ECO:0000256" key="1">
    <source>
        <dbReference type="ARBA" id="ARBA00004651"/>
    </source>
</evidence>
<reference evidence="10" key="1">
    <citation type="submission" date="2007-07" db="EMBL/GenBank/DDBJ databases">
        <title>PCAP assembly of the Caenorhabditis remanei genome.</title>
        <authorList>
            <consortium name="The Caenorhabditis remanei Sequencing Consortium"/>
            <person name="Wilson R.K."/>
        </authorList>
    </citation>
    <scope>NUCLEOTIDE SEQUENCE [LARGE SCALE GENOMIC DNA]</scope>
    <source>
        <strain evidence="10">PB4641</strain>
    </source>
</reference>
<dbReference type="eggNOG" id="KOG4556">
    <property type="taxonomic scope" value="Eukaryota"/>
</dbReference>
<evidence type="ECO:0000256" key="9">
    <source>
        <dbReference type="SAM" id="SignalP"/>
    </source>
</evidence>
<dbReference type="Pfam" id="PF05640">
    <property type="entry name" value="NKAIN"/>
    <property type="match status" value="1"/>
</dbReference>
<feature type="transmembrane region" description="Helical" evidence="7">
    <location>
        <begin position="268"/>
        <end position="286"/>
    </location>
</feature>
<evidence type="ECO:0000256" key="6">
    <source>
        <dbReference type="ARBA" id="ARBA00023136"/>
    </source>
</evidence>
<feature type="compositionally biased region" description="Low complexity" evidence="8">
    <location>
        <begin position="316"/>
        <end position="326"/>
    </location>
</feature>
<dbReference type="Proteomes" id="UP000008281">
    <property type="component" value="Unassembled WGS sequence"/>
</dbReference>
<protein>
    <recommendedName>
        <fullName evidence="7">Sodium/potassium-transporting ATPase subunit beta-1-interacting protein</fullName>
        <shortName evidence="7">Na(+)/K(+)-transporting ATPase subunit beta-1-interacting protein</shortName>
    </recommendedName>
</protein>
<feature type="transmembrane region" description="Helical" evidence="7">
    <location>
        <begin position="163"/>
        <end position="180"/>
    </location>
</feature>
<evidence type="ECO:0000256" key="4">
    <source>
        <dbReference type="ARBA" id="ARBA00022692"/>
    </source>
</evidence>
<feature type="transmembrane region" description="Helical" evidence="7">
    <location>
        <begin position="187"/>
        <end position="210"/>
    </location>
</feature>
<dbReference type="GO" id="GO:0005886">
    <property type="term" value="C:plasma membrane"/>
    <property type="evidence" value="ECO:0007669"/>
    <property type="project" value="UniProtKB-SubCell"/>
</dbReference>
<dbReference type="EMBL" id="DS268408">
    <property type="protein sequence ID" value="EFO86168.1"/>
    <property type="molecule type" value="Genomic_DNA"/>
</dbReference>
<evidence type="ECO:0000256" key="5">
    <source>
        <dbReference type="ARBA" id="ARBA00022989"/>
    </source>
</evidence>
<evidence type="ECO:0000256" key="7">
    <source>
        <dbReference type="RuleBase" id="RU368041"/>
    </source>
</evidence>
<evidence type="ECO:0000256" key="3">
    <source>
        <dbReference type="ARBA" id="ARBA00022475"/>
    </source>
</evidence>
<sequence length="605" mass="66847">MLLLLLPFFVGFVETAKKTTTVDVRQFNLDEVGGYRTDQVTLEPAPKPPFLINATSEAIEQFMAIYRTPGIAQVRKMTELDVLVGTLRTEVQQSYNAYKAESILLKLAQDERLQEIAEKTHYTIVHLQAMKNTKMGTNERKARTEMMFSEFSDFVVSAVSDEMSNILDLIVFLISGLFGATQKRRPLLYTLLTSNALSVIVNVLIFLWYIGVFGEISRPYLSAGLPYSSSFFLRFTPGCDAEFDVIRKKWVQKTCLIPFYSIEASQSILHIIFAIVTSIFSILVLVEIKKKPIRSCSQSINHYAQISASKVAKAPSTGTTNNSSSGYLNSQYDDLSSSREKSSAEVKKEVKGQFERNSKKKKKTPRPAMPAPDCAPCSSNRSSEEENNPEDVYTKPIKKKSLVLRRPDLEDDVNSPHITPTNVTSLVSFDPKSATLLRIRQHLEAEPSDRDTPDYDMYERLRSRSSGGGQSDIVPASTIPLSSDYKSRNASQDSVPSMFAPMLDSPAPSSTSSRSSGASSGLRPLGKAGISLSVDPSPILSPGIRLSEQLGAKKQPYKSAFRVQKTENARVISHYHAPNEIPLSSDPSVVETGSYPVMTSGGLLV</sequence>
<feature type="compositionally biased region" description="Low complexity" evidence="8">
    <location>
        <begin position="505"/>
        <end position="522"/>
    </location>
</feature>
<dbReference type="OMA" id="VISHYHA"/>
<dbReference type="FunCoup" id="E3LGG6">
    <property type="interactions" value="6"/>
</dbReference>
<dbReference type="InParanoid" id="E3LGG6"/>
<comment type="similarity">
    <text evidence="2 7">Belongs to the NKAIN family.</text>
</comment>
<dbReference type="OrthoDB" id="10050321at2759"/>
<feature type="chain" id="PRO_5012022694" description="Sodium/potassium-transporting ATPase subunit beta-1-interacting protein" evidence="9">
    <location>
        <begin position="16"/>
        <end position="605"/>
    </location>
</feature>
<dbReference type="GO" id="GO:0002028">
    <property type="term" value="P:regulation of sodium ion transport"/>
    <property type="evidence" value="ECO:0007669"/>
    <property type="project" value="UniProtKB-UniRule"/>
</dbReference>
<keyword evidence="3 7" id="KW-1003">Cell membrane</keyword>
<dbReference type="PANTHER" id="PTHR13084:SF6">
    <property type="entry name" value="SODIUM_POTASSIUM-TRANSPORTING ATPASE SUBUNIT BETA-1-INTERACTING PROTEIN"/>
    <property type="match status" value="1"/>
</dbReference>
<keyword evidence="4 7" id="KW-0812">Transmembrane</keyword>
<dbReference type="HOGENOM" id="CLU_031582_0_0_1"/>
<proteinExistence type="inferred from homology"/>
<evidence type="ECO:0000313" key="11">
    <source>
        <dbReference type="Proteomes" id="UP000008281"/>
    </source>
</evidence>
<evidence type="ECO:0000256" key="8">
    <source>
        <dbReference type="SAM" id="MobiDB-lite"/>
    </source>
</evidence>
<dbReference type="PANTHER" id="PTHR13084">
    <property type="entry name" value="T-CELL LYMPHOMA BREAKPOINT-ASSOCIATED TARGET 1-RELATED"/>
    <property type="match status" value="1"/>
</dbReference>
<feature type="region of interest" description="Disordered" evidence="8">
    <location>
        <begin position="314"/>
        <end position="399"/>
    </location>
</feature>
<dbReference type="InterPro" id="IPR008516">
    <property type="entry name" value="Na/K-Atpase_Interacting"/>
</dbReference>
<comment type="subcellular location">
    <subcellularLocation>
        <location evidence="1 7">Cell membrane</location>
        <topology evidence="1 7">Multi-pass membrane protein</topology>
    </subcellularLocation>
</comment>
<feature type="compositionally biased region" description="Basic and acidic residues" evidence="8">
    <location>
        <begin position="336"/>
        <end position="357"/>
    </location>
</feature>
<name>E3LGG6_CAERE</name>
<gene>
    <name evidence="10" type="ORF">CRE_01560</name>
</gene>
<keyword evidence="6 7" id="KW-0472">Membrane</keyword>
<feature type="signal peptide" evidence="9">
    <location>
        <begin position="1"/>
        <end position="15"/>
    </location>
</feature>
<keyword evidence="5 7" id="KW-1133">Transmembrane helix</keyword>
<keyword evidence="9" id="KW-0732">Signal</keyword>